<evidence type="ECO:0000256" key="4">
    <source>
        <dbReference type="ARBA" id="ARBA00022989"/>
    </source>
</evidence>
<evidence type="ECO:0000256" key="1">
    <source>
        <dbReference type="ARBA" id="ARBA00004141"/>
    </source>
</evidence>
<dbReference type="InterPro" id="IPR020846">
    <property type="entry name" value="MFS_dom"/>
</dbReference>
<feature type="transmembrane region" description="Helical" evidence="8">
    <location>
        <begin position="474"/>
        <end position="496"/>
    </location>
</feature>
<feature type="transmembrane region" description="Helical" evidence="8">
    <location>
        <begin position="340"/>
        <end position="363"/>
    </location>
</feature>
<keyword evidence="5 8" id="KW-0472">Membrane</keyword>
<feature type="region of interest" description="Disordered" evidence="7">
    <location>
        <begin position="575"/>
        <end position="598"/>
    </location>
</feature>
<evidence type="ECO:0000256" key="8">
    <source>
        <dbReference type="SAM" id="Phobius"/>
    </source>
</evidence>
<gene>
    <name evidence="10" type="ORF">TVY486_1013580</name>
</gene>
<dbReference type="AlphaFoldDB" id="G0U4F1"/>
<sequence>MPRRSWWDRHVTPKVVLIIFTALNFITYYDRGAIAGCLVVIKEDPSIAGQDAILSDTLSGFLFSGFMVGFMVASPLCAALGGVVSSKWVIVGGMVVWAVSCIVSGVAHSYAVLLASRILAGVGEAAFVGFSVAIIDLDRGAIAGCLVVIKEDPSIAGQDAILSDTLSGFLFSGFMVGFMVASPLCAALGGVVSSKWVIVGGMVVWAVSCIVSGVAHSYAVLLASRILAGVGEAAFVGFSVAIIDAIAPRESRTSWIGTFYSMIPVGTSLGMALGGVISGLDPIFGVDAWRVTFISEVFVSIPIVLPIAFFPSRYNMRTESDREYLPLHKATFALMKNVKYLLVVFGYAMYCFVIGAISVWSIPMLVEGPMQLTNLSAALIMGGVSAVTGVFGSLAGGIAVDKLGGSCGVKGTMKCQLFSTLMLAISVPLGLTALFMKDLWLFIPLLVLSVFALFAVTAPVNASILTMVSWDMRAYAVSYSVFLIHLLGDFPSPAFAGFLSDNLFSRGCMDHKDHDTCARDVVSYCHWANGTSTKTTGYCVSKYQLRNALLVIYSFLSLAVPSWMAVYFVMRRGSRKDGPSNSVGSLPAKDTQATEGAQ</sequence>
<evidence type="ECO:0000313" key="10">
    <source>
        <dbReference type="EMBL" id="CCC52315.1"/>
    </source>
</evidence>
<dbReference type="InterPro" id="IPR011701">
    <property type="entry name" value="MFS"/>
</dbReference>
<feature type="transmembrane region" description="Helical" evidence="8">
    <location>
        <begin position="259"/>
        <end position="277"/>
    </location>
</feature>
<feature type="transmembrane region" description="Helical" evidence="8">
    <location>
        <begin position="226"/>
        <end position="247"/>
    </location>
</feature>
<feature type="transmembrane region" description="Helical" evidence="8">
    <location>
        <begin position="88"/>
        <end position="113"/>
    </location>
</feature>
<dbReference type="Pfam" id="PF07690">
    <property type="entry name" value="MFS_1"/>
    <property type="match status" value="1"/>
</dbReference>
<feature type="transmembrane region" description="Helical" evidence="8">
    <location>
        <begin position="550"/>
        <end position="570"/>
    </location>
</feature>
<dbReference type="GO" id="GO:0022857">
    <property type="term" value="F:transmembrane transporter activity"/>
    <property type="evidence" value="ECO:0007669"/>
    <property type="project" value="InterPro"/>
</dbReference>
<feature type="transmembrane region" description="Helical" evidence="8">
    <location>
        <begin position="375"/>
        <end position="396"/>
    </location>
</feature>
<feature type="transmembrane region" description="Helical" evidence="8">
    <location>
        <begin position="196"/>
        <end position="220"/>
    </location>
</feature>
<evidence type="ECO:0000259" key="9">
    <source>
        <dbReference type="PROSITE" id="PS50850"/>
    </source>
</evidence>
<proteinExistence type="inferred from homology"/>
<keyword evidence="3 8" id="KW-0812">Transmembrane</keyword>
<comment type="subcellular location">
    <subcellularLocation>
        <location evidence="1">Membrane</location>
        <topology evidence="1">Multi-pass membrane protein</topology>
    </subcellularLocation>
</comment>
<dbReference type="PANTHER" id="PTHR23505:SF79">
    <property type="entry name" value="PROTEIN SPINSTER"/>
    <property type="match status" value="1"/>
</dbReference>
<evidence type="ECO:0000256" key="3">
    <source>
        <dbReference type="ARBA" id="ARBA00022692"/>
    </source>
</evidence>
<reference evidence="10" key="1">
    <citation type="journal article" date="2012" name="Proc. Natl. Acad. Sci. U.S.A.">
        <title>Antigenic diversity is generated by distinct evolutionary mechanisms in African trypanosome species.</title>
        <authorList>
            <person name="Jackson A.P."/>
            <person name="Berry A."/>
            <person name="Aslett M."/>
            <person name="Allison H.C."/>
            <person name="Burton P."/>
            <person name="Vavrova-Anderson J."/>
            <person name="Brown R."/>
            <person name="Browne H."/>
            <person name="Corton N."/>
            <person name="Hauser H."/>
            <person name="Gamble J."/>
            <person name="Gilderthorp R."/>
            <person name="Marcello L."/>
            <person name="McQuillan J."/>
            <person name="Otto T.D."/>
            <person name="Quail M.A."/>
            <person name="Sanders M.J."/>
            <person name="van Tonder A."/>
            <person name="Ginger M.L."/>
            <person name="Field M.C."/>
            <person name="Barry J.D."/>
            <person name="Hertz-Fowler C."/>
            <person name="Berriman M."/>
        </authorList>
    </citation>
    <scope>NUCLEOTIDE SEQUENCE</scope>
    <source>
        <strain evidence="10">Y486</strain>
    </source>
</reference>
<feature type="transmembrane region" description="Helical" evidence="8">
    <location>
        <begin position="169"/>
        <end position="189"/>
    </location>
</feature>
<accession>G0U4F1</accession>
<feature type="transmembrane region" description="Helical" evidence="8">
    <location>
        <begin position="417"/>
        <end position="436"/>
    </location>
</feature>
<keyword evidence="4 8" id="KW-1133">Transmembrane helix</keyword>
<evidence type="ECO:0000256" key="6">
    <source>
        <dbReference type="ARBA" id="ARBA00024338"/>
    </source>
</evidence>
<evidence type="ECO:0000256" key="2">
    <source>
        <dbReference type="ARBA" id="ARBA00022448"/>
    </source>
</evidence>
<dbReference type="GO" id="GO:0016020">
    <property type="term" value="C:membrane"/>
    <property type="evidence" value="ECO:0007669"/>
    <property type="project" value="UniProtKB-SubCell"/>
</dbReference>
<organism evidence="10">
    <name type="scientific">Trypanosoma vivax (strain Y486)</name>
    <dbReference type="NCBI Taxonomy" id="1055687"/>
    <lineage>
        <taxon>Eukaryota</taxon>
        <taxon>Discoba</taxon>
        <taxon>Euglenozoa</taxon>
        <taxon>Kinetoplastea</taxon>
        <taxon>Metakinetoplastina</taxon>
        <taxon>Trypanosomatida</taxon>
        <taxon>Trypanosomatidae</taxon>
        <taxon>Trypanosoma</taxon>
        <taxon>Duttonella</taxon>
    </lineage>
</organism>
<evidence type="ECO:0000256" key="5">
    <source>
        <dbReference type="ARBA" id="ARBA00023136"/>
    </source>
</evidence>
<feature type="transmembrane region" description="Helical" evidence="8">
    <location>
        <begin position="289"/>
        <end position="310"/>
    </location>
</feature>
<feature type="transmembrane region" description="Helical" evidence="8">
    <location>
        <begin position="61"/>
        <end position="82"/>
    </location>
</feature>
<dbReference type="SUPFAM" id="SSF103473">
    <property type="entry name" value="MFS general substrate transporter"/>
    <property type="match status" value="2"/>
</dbReference>
<feature type="transmembrane region" description="Helical" evidence="8">
    <location>
        <begin position="442"/>
        <end position="462"/>
    </location>
</feature>
<dbReference type="PROSITE" id="PS50850">
    <property type="entry name" value="MFS"/>
    <property type="match status" value="1"/>
</dbReference>
<comment type="similarity">
    <text evidence="6">Belongs to the major facilitator superfamily. Spinster (TC 2.A.1.49) family.</text>
</comment>
<dbReference type="EMBL" id="HE573026">
    <property type="protein sequence ID" value="CCC52315.1"/>
    <property type="molecule type" value="Genomic_DNA"/>
</dbReference>
<evidence type="ECO:0000256" key="7">
    <source>
        <dbReference type="SAM" id="MobiDB-lite"/>
    </source>
</evidence>
<dbReference type="Gene3D" id="1.20.1250.20">
    <property type="entry name" value="MFS general substrate transporter like domains"/>
    <property type="match status" value="2"/>
</dbReference>
<keyword evidence="2" id="KW-0813">Transport</keyword>
<dbReference type="PANTHER" id="PTHR23505">
    <property type="entry name" value="SPINSTER"/>
    <property type="match status" value="1"/>
</dbReference>
<dbReference type="InterPro" id="IPR036259">
    <property type="entry name" value="MFS_trans_sf"/>
</dbReference>
<name>G0U4F1_TRYVY</name>
<protein>
    <submittedName>
        <fullName evidence="10">Putative transporter</fullName>
    </submittedName>
</protein>
<feature type="domain" description="Major facilitator superfamily (MFS) profile" evidence="9">
    <location>
        <begin position="124"/>
        <end position="574"/>
    </location>
</feature>
<dbReference type="InterPro" id="IPR044770">
    <property type="entry name" value="MFS_spinster-like"/>
</dbReference>